<evidence type="ECO:0000256" key="1">
    <source>
        <dbReference type="ARBA" id="ARBA00005474"/>
    </source>
</evidence>
<evidence type="ECO:0000259" key="2">
    <source>
        <dbReference type="Pfam" id="PF03195"/>
    </source>
</evidence>
<comment type="similarity">
    <text evidence="1">Belongs to the LOB domain-containing protein family.</text>
</comment>
<dbReference type="Proteomes" id="UP001064489">
    <property type="component" value="Chromosome 13"/>
</dbReference>
<feature type="domain" description="LOB" evidence="2">
    <location>
        <begin position="86"/>
        <end position="142"/>
    </location>
</feature>
<dbReference type="InterPro" id="IPR004883">
    <property type="entry name" value="LOB"/>
</dbReference>
<accession>A0AAD5JRF1</accession>
<evidence type="ECO:0000313" key="3">
    <source>
        <dbReference type="EMBL" id="KAI9198959.1"/>
    </source>
</evidence>
<dbReference type="AlphaFoldDB" id="A0AAD5JRF1"/>
<reference evidence="3 4" key="1">
    <citation type="journal article" date="2022" name="Plant J.">
        <title>Strategies of tolerance reflected in two North American maple genomes.</title>
        <authorList>
            <person name="McEvoy S.L."/>
            <person name="Sezen U.U."/>
            <person name="Trouern-Trend A."/>
            <person name="McMahon S.M."/>
            <person name="Schaberg P.G."/>
            <person name="Yang J."/>
            <person name="Wegrzyn J.L."/>
            <person name="Swenson N.G."/>
        </authorList>
    </citation>
    <scope>NUCLEOTIDE SEQUENCE [LARGE SCALE GENOMIC DNA]</scope>
    <source>
        <strain evidence="3">91603</strain>
    </source>
</reference>
<organism evidence="3 4">
    <name type="scientific">Acer negundo</name>
    <name type="common">Box elder</name>
    <dbReference type="NCBI Taxonomy" id="4023"/>
    <lineage>
        <taxon>Eukaryota</taxon>
        <taxon>Viridiplantae</taxon>
        <taxon>Streptophyta</taxon>
        <taxon>Embryophyta</taxon>
        <taxon>Tracheophyta</taxon>
        <taxon>Spermatophyta</taxon>
        <taxon>Magnoliopsida</taxon>
        <taxon>eudicotyledons</taxon>
        <taxon>Gunneridae</taxon>
        <taxon>Pentapetalae</taxon>
        <taxon>rosids</taxon>
        <taxon>malvids</taxon>
        <taxon>Sapindales</taxon>
        <taxon>Sapindaceae</taxon>
        <taxon>Hippocastanoideae</taxon>
        <taxon>Acereae</taxon>
        <taxon>Acer</taxon>
    </lineage>
</organism>
<comment type="caution">
    <text evidence="3">The sequence shown here is derived from an EMBL/GenBank/DDBJ whole genome shotgun (WGS) entry which is preliminary data.</text>
</comment>
<evidence type="ECO:0000313" key="4">
    <source>
        <dbReference type="Proteomes" id="UP001064489"/>
    </source>
</evidence>
<dbReference type="EMBL" id="JAJSOW010000002">
    <property type="protein sequence ID" value="KAI9198959.1"/>
    <property type="molecule type" value="Genomic_DNA"/>
</dbReference>
<keyword evidence="4" id="KW-1185">Reference proteome</keyword>
<protein>
    <recommendedName>
        <fullName evidence="2">LOB domain-containing protein</fullName>
    </recommendedName>
</protein>
<sequence>MEVKERADEESRRLGQIWEEKEYKEALEAFNEKNIASYGINGGSDLPALLSSTRSVLTTSLKNQIMPCIDFLKGFLQTDENLTRALLEASQQLPIEVRGEAADSLTFEAQCRIQNPVYGCVGLVHFLQQQIHIAESQVTKAQVEIAVFNSQSHQPHEQLQLPLQLLQQFKPGSGFNNTINTTIQESPEQVVNLGHFDYFHQA</sequence>
<dbReference type="PANTHER" id="PTHR31301">
    <property type="entry name" value="LOB DOMAIN-CONTAINING PROTEIN 4-RELATED"/>
    <property type="match status" value="1"/>
</dbReference>
<proteinExistence type="inferred from homology"/>
<name>A0AAD5JRF1_ACENE</name>
<gene>
    <name evidence="3" type="ORF">LWI28_025077</name>
</gene>
<dbReference type="PANTHER" id="PTHR31301:SF120">
    <property type="entry name" value="LOB DOMAIN-CONTAINING PROTEIN 23-RELATED"/>
    <property type="match status" value="1"/>
</dbReference>
<dbReference type="Pfam" id="PF03195">
    <property type="entry name" value="LOB"/>
    <property type="match status" value="1"/>
</dbReference>